<dbReference type="PROSITE" id="PS51832">
    <property type="entry name" value="HD_GYP"/>
    <property type="match status" value="1"/>
</dbReference>
<dbReference type="InterPro" id="IPR003607">
    <property type="entry name" value="HD/PDEase_dom"/>
</dbReference>
<keyword evidence="3" id="KW-1185">Reference proteome</keyword>
<dbReference type="RefSeq" id="WP_184303996.1">
    <property type="nucleotide sequence ID" value="NZ_JACHLP010000011.1"/>
</dbReference>
<accession>A0A840LDG4</accession>
<dbReference type="Pfam" id="PF13487">
    <property type="entry name" value="HD_5"/>
    <property type="match status" value="1"/>
</dbReference>
<feature type="domain" description="HD-GYP" evidence="1">
    <location>
        <begin position="96"/>
        <end position="291"/>
    </location>
</feature>
<dbReference type="Gene3D" id="1.10.3210.10">
    <property type="entry name" value="Hypothetical protein af1432"/>
    <property type="match status" value="1"/>
</dbReference>
<protein>
    <submittedName>
        <fullName evidence="2">HD-GYP domain-containing protein (C-di-GMP phosphodiesterase class II)</fullName>
    </submittedName>
</protein>
<dbReference type="GO" id="GO:0008081">
    <property type="term" value="F:phosphoric diester hydrolase activity"/>
    <property type="evidence" value="ECO:0007669"/>
    <property type="project" value="UniProtKB-ARBA"/>
</dbReference>
<comment type="caution">
    <text evidence="2">The sequence shown here is derived from an EMBL/GenBank/DDBJ whole genome shotgun (WGS) entry which is preliminary data.</text>
</comment>
<dbReference type="CDD" id="cd00077">
    <property type="entry name" value="HDc"/>
    <property type="match status" value="1"/>
</dbReference>
<dbReference type="InterPro" id="IPR037522">
    <property type="entry name" value="HD_GYP_dom"/>
</dbReference>
<name>A0A840LDG4_9BURK</name>
<evidence type="ECO:0000259" key="1">
    <source>
        <dbReference type="PROSITE" id="PS51832"/>
    </source>
</evidence>
<evidence type="ECO:0000313" key="3">
    <source>
        <dbReference type="Proteomes" id="UP000562027"/>
    </source>
</evidence>
<organism evidence="2 3">
    <name type="scientific">Roseateles oligotrophus</name>
    <dbReference type="NCBI Taxonomy" id="1769250"/>
    <lineage>
        <taxon>Bacteria</taxon>
        <taxon>Pseudomonadati</taxon>
        <taxon>Pseudomonadota</taxon>
        <taxon>Betaproteobacteria</taxon>
        <taxon>Burkholderiales</taxon>
        <taxon>Sphaerotilaceae</taxon>
        <taxon>Roseateles</taxon>
    </lineage>
</organism>
<evidence type="ECO:0000313" key="2">
    <source>
        <dbReference type="EMBL" id="MBB4845751.1"/>
    </source>
</evidence>
<dbReference type="EMBL" id="JACHLP010000011">
    <property type="protein sequence ID" value="MBB4845751.1"/>
    <property type="molecule type" value="Genomic_DNA"/>
</dbReference>
<reference evidence="2 3" key="1">
    <citation type="submission" date="2020-08" db="EMBL/GenBank/DDBJ databases">
        <title>Functional genomics of gut bacteria from endangered species of beetles.</title>
        <authorList>
            <person name="Carlos-Shanley C."/>
        </authorList>
    </citation>
    <scope>NUCLEOTIDE SEQUENCE [LARGE SCALE GENOMIC DNA]</scope>
    <source>
        <strain evidence="2 3">S00239</strain>
    </source>
</reference>
<dbReference type="PANTHER" id="PTHR43155">
    <property type="entry name" value="CYCLIC DI-GMP PHOSPHODIESTERASE PA4108-RELATED"/>
    <property type="match status" value="1"/>
</dbReference>
<proteinExistence type="predicted"/>
<dbReference type="PANTHER" id="PTHR43155:SF2">
    <property type="entry name" value="CYCLIC DI-GMP PHOSPHODIESTERASE PA4108"/>
    <property type="match status" value="1"/>
</dbReference>
<dbReference type="Proteomes" id="UP000562027">
    <property type="component" value="Unassembled WGS sequence"/>
</dbReference>
<gene>
    <name evidence="2" type="ORF">HNP55_004303</name>
</gene>
<sequence>MDEAPAQGADFNVHPVADAGAEPPSLWRTRSTAAAAALVPVATAARPVPMREELPQACLIRDQALQCLQQTLDAFKQGDLIELAGLRGVIDSVLASVQRQPAALINLARIKSAGDCHYAHAVSVGVLMVALAHHLGWEEEACRDCGLAGMLQDLGMSELPPDLLDQHAPLSASQFRQVREHVGRGHALLLRSGMEEGPWMQAALQHHERCDGSGYPAGLLAEQIAPVARMGAICDVYDALTSERAHRPAWTPVQAMAAMAAARGQFDRALLAAFIKLVGVYPVGTMVRLASQRLALVIESRAEAPRQPLLQPFFSLRTGSRTQEDRIDLMREPNAERILQVENPKTWGFRDLDALWLGRAA</sequence>
<dbReference type="SUPFAM" id="SSF109604">
    <property type="entry name" value="HD-domain/PDEase-like"/>
    <property type="match status" value="1"/>
</dbReference>
<dbReference type="AlphaFoldDB" id="A0A840LDG4"/>